<protein>
    <submittedName>
        <fullName evidence="1">Uncharacterized protein</fullName>
    </submittedName>
</protein>
<reference evidence="1 2" key="1">
    <citation type="journal article" date="2017" name="Environ. Microbiol.">
        <title>Decay of the glycolytic pathway and adaptation to intranuclear parasitism within Enterocytozoonidae microsporidia.</title>
        <authorList>
            <person name="Wiredu Boakye D."/>
            <person name="Jaroenlak P."/>
            <person name="Prachumwat A."/>
            <person name="Williams T.A."/>
            <person name="Bateman K.S."/>
            <person name="Itsathitphaisarn O."/>
            <person name="Sritunyalucksana K."/>
            <person name="Paszkiewicz K.H."/>
            <person name="Moore K.A."/>
            <person name="Stentiford G.D."/>
            <person name="Williams B.A."/>
        </authorList>
    </citation>
    <scope>NUCLEOTIDE SEQUENCE [LARGE SCALE GENOMIC DNA]</scope>
    <source>
        <strain evidence="1 2">TH1</strain>
    </source>
</reference>
<sequence length="126" mass="14981">MSLFISSIEFKCNFGFNFFKQINFKILENNAIFIKERIKSSISININTLFKNVYILIDEETISGENLHKSKNEFKFKDFKVIINIVKDTNLILDKFRNILCTKVNSKEGSKEKMFLTLFWTRFLMK</sequence>
<dbReference type="VEuPathDB" id="MicrosporidiaDB:EHP00_2677"/>
<organism evidence="1 2">
    <name type="scientific">Ecytonucleospora hepatopenaei</name>
    <dbReference type="NCBI Taxonomy" id="646526"/>
    <lineage>
        <taxon>Eukaryota</taxon>
        <taxon>Fungi</taxon>
        <taxon>Fungi incertae sedis</taxon>
        <taxon>Microsporidia</taxon>
        <taxon>Enterocytozoonidae</taxon>
        <taxon>Ecytonucleospora</taxon>
    </lineage>
</organism>
<gene>
    <name evidence="1" type="ORF">EHP00_2677</name>
</gene>
<evidence type="ECO:0000313" key="2">
    <source>
        <dbReference type="Proteomes" id="UP000192758"/>
    </source>
</evidence>
<name>A0A1W0E2V1_9MICR</name>
<dbReference type="Proteomes" id="UP000192758">
    <property type="component" value="Unassembled WGS sequence"/>
</dbReference>
<keyword evidence="2" id="KW-1185">Reference proteome</keyword>
<dbReference type="AlphaFoldDB" id="A0A1W0E2V1"/>
<accession>A0A1W0E2V1</accession>
<dbReference type="EMBL" id="MNPJ01000030">
    <property type="protein sequence ID" value="OQS53542.1"/>
    <property type="molecule type" value="Genomic_DNA"/>
</dbReference>
<proteinExistence type="predicted"/>
<evidence type="ECO:0000313" key="1">
    <source>
        <dbReference type="EMBL" id="OQS53542.1"/>
    </source>
</evidence>
<comment type="caution">
    <text evidence="1">The sequence shown here is derived from an EMBL/GenBank/DDBJ whole genome shotgun (WGS) entry which is preliminary data.</text>
</comment>